<dbReference type="PROSITE" id="PS51257">
    <property type="entry name" value="PROKAR_LIPOPROTEIN"/>
    <property type="match status" value="1"/>
</dbReference>
<evidence type="ECO:0000256" key="1">
    <source>
        <dbReference type="SAM" id="SignalP"/>
    </source>
</evidence>
<protein>
    <recommendedName>
        <fullName evidence="4">Lipoprotein</fullName>
    </recommendedName>
</protein>
<dbReference type="Proteomes" id="UP001519349">
    <property type="component" value="Unassembled WGS sequence"/>
</dbReference>
<evidence type="ECO:0000313" key="3">
    <source>
        <dbReference type="Proteomes" id="UP001519349"/>
    </source>
</evidence>
<evidence type="ECO:0008006" key="4">
    <source>
        <dbReference type="Google" id="ProtNLM"/>
    </source>
</evidence>
<feature type="signal peptide" evidence="1">
    <location>
        <begin position="1"/>
        <end position="21"/>
    </location>
</feature>
<comment type="caution">
    <text evidence="2">The sequence shown here is derived from an EMBL/GenBank/DDBJ whole genome shotgun (WGS) entry which is preliminary data.</text>
</comment>
<gene>
    <name evidence="2" type="ORF">DHL47_05425</name>
</gene>
<accession>A0ABS5AW33</accession>
<name>A0ABS5AW33_9STRE</name>
<dbReference type="RefSeq" id="WP_209551142.1">
    <property type="nucleotide sequence ID" value="NZ_QFAY01000009.1"/>
</dbReference>
<proteinExistence type="predicted"/>
<sequence>MKSKRLAFLSIALLAVLGLTACMPSSQNNSQQNPGQESHSSESIEKILKKAESANQAVSSMKLKVDLSITVDGSTKHQTMDGSLLYDKQSKELDKGALILRETADGQQSYQEMIMSGGQDMPVYSRDSEKGTWSKELTEGTARYFVRPDYFRLLEGLYSMADDVSMKESGSDYVFTLKSKNTDIIGLFGDEFSLELSGVAQSEMDKTLEVHLNKETLYLSDFKMDLSYSGEKGSLKTKIANRFSDWNKLADDAITAPD</sequence>
<feature type="chain" id="PRO_5046189125" description="Lipoprotein" evidence="1">
    <location>
        <begin position="22"/>
        <end position="258"/>
    </location>
</feature>
<keyword evidence="3" id="KW-1185">Reference proteome</keyword>
<reference evidence="2 3" key="1">
    <citation type="submission" date="2018-05" db="EMBL/GenBank/DDBJ databases">
        <title>Draft genome sequence of Streptococcus panodentis CCUG 70867T.</title>
        <authorList>
            <person name="Salva-Serra F."/>
            <person name="Mendez V."/>
            <person name="Jaen-Luchoro D."/>
            <person name="Gonzales-Siles L."/>
            <person name="Karlsson R."/>
            <person name="Engstrom-Jakobsson H."/>
            <person name="Busquets A."/>
            <person name="Gomila M."/>
            <person name="Pineiro-Iglesias B."/>
            <person name="Bennasar-Figueras A."/>
            <person name="Seeger M."/>
            <person name="Moore E."/>
        </authorList>
    </citation>
    <scope>NUCLEOTIDE SEQUENCE [LARGE SCALE GENOMIC DNA]</scope>
    <source>
        <strain evidence="2 3">CCUG 70867</strain>
    </source>
</reference>
<evidence type="ECO:0000313" key="2">
    <source>
        <dbReference type="EMBL" id="MBP2620784.1"/>
    </source>
</evidence>
<dbReference type="EMBL" id="QFAY01000009">
    <property type="protein sequence ID" value="MBP2620784.1"/>
    <property type="molecule type" value="Genomic_DNA"/>
</dbReference>
<dbReference type="Pfam" id="PF20316">
    <property type="entry name" value="DUF6612"/>
    <property type="match status" value="1"/>
</dbReference>
<dbReference type="InterPro" id="IPR046720">
    <property type="entry name" value="DUF6612"/>
</dbReference>
<organism evidence="2 3">
    <name type="scientific">Streptococcus panodentis</name>
    <dbReference type="NCBI Taxonomy" id="1581472"/>
    <lineage>
        <taxon>Bacteria</taxon>
        <taxon>Bacillati</taxon>
        <taxon>Bacillota</taxon>
        <taxon>Bacilli</taxon>
        <taxon>Lactobacillales</taxon>
        <taxon>Streptococcaceae</taxon>
        <taxon>Streptococcus</taxon>
    </lineage>
</organism>
<keyword evidence="1" id="KW-0732">Signal</keyword>